<evidence type="ECO:0000259" key="3">
    <source>
        <dbReference type="Pfam" id="PF02230"/>
    </source>
</evidence>
<evidence type="ECO:0000256" key="1">
    <source>
        <dbReference type="ARBA" id="ARBA00006499"/>
    </source>
</evidence>
<dbReference type="Gene3D" id="3.40.50.1820">
    <property type="entry name" value="alpha/beta hydrolase"/>
    <property type="match status" value="1"/>
</dbReference>
<dbReference type="SUPFAM" id="SSF53474">
    <property type="entry name" value="alpha/beta-Hydrolases"/>
    <property type="match status" value="1"/>
</dbReference>
<accession>A0A517SA12</accession>
<name>A0A517SA12_9PLAN</name>
<organism evidence="4 5">
    <name type="scientific">Caulifigura coniformis</name>
    <dbReference type="NCBI Taxonomy" id="2527983"/>
    <lineage>
        <taxon>Bacteria</taxon>
        <taxon>Pseudomonadati</taxon>
        <taxon>Planctomycetota</taxon>
        <taxon>Planctomycetia</taxon>
        <taxon>Planctomycetales</taxon>
        <taxon>Planctomycetaceae</taxon>
        <taxon>Caulifigura</taxon>
    </lineage>
</organism>
<evidence type="ECO:0000313" key="4">
    <source>
        <dbReference type="EMBL" id="QDT52964.1"/>
    </source>
</evidence>
<evidence type="ECO:0000313" key="5">
    <source>
        <dbReference type="Proteomes" id="UP000315700"/>
    </source>
</evidence>
<keyword evidence="2" id="KW-0378">Hydrolase</keyword>
<dbReference type="InterPro" id="IPR003140">
    <property type="entry name" value="PLipase/COase/thioEstase"/>
</dbReference>
<comment type="similarity">
    <text evidence="1">Belongs to the AB hydrolase superfamily. AB hydrolase 2 family.</text>
</comment>
<proteinExistence type="inferred from homology"/>
<sequence length="244" mass="27021">MLNFHRQNMGGLDCVVAESDDTSRQTLAMIVMHGFGATGEDLVPIAEELVDRDPSLGESVKFIFPAAPLEPAEMRDYGGRAWWPIDMAKLQRAMMLGDFRDLRADLPELLPAARQHLFDLIDDVRGATGWSLDRIVLGGFSQGSMLATDVTLRLPESPGGLVVWSGTLLCENEWKPLMPRRKGLRVVQSHGRQDQILPFAAAEWLRDALVDAGLEVEFLPFNGPHTISQPAIEATVRLLKEVSH</sequence>
<dbReference type="InterPro" id="IPR050565">
    <property type="entry name" value="LYPA1-2/EST-like"/>
</dbReference>
<dbReference type="InterPro" id="IPR029058">
    <property type="entry name" value="AB_hydrolase_fold"/>
</dbReference>
<dbReference type="InParanoid" id="A0A517SA12"/>
<dbReference type="GO" id="GO:0016787">
    <property type="term" value="F:hydrolase activity"/>
    <property type="evidence" value="ECO:0007669"/>
    <property type="project" value="UniProtKB-KW"/>
</dbReference>
<feature type="domain" description="Phospholipase/carboxylesterase/thioesterase" evidence="3">
    <location>
        <begin position="16"/>
        <end position="234"/>
    </location>
</feature>
<dbReference type="Proteomes" id="UP000315700">
    <property type="component" value="Chromosome"/>
</dbReference>
<dbReference type="RefSeq" id="WP_145027765.1">
    <property type="nucleotide sequence ID" value="NZ_CP036271.1"/>
</dbReference>
<reference evidence="4 5" key="1">
    <citation type="submission" date="2019-02" db="EMBL/GenBank/DDBJ databases">
        <title>Deep-cultivation of Planctomycetes and their phenomic and genomic characterization uncovers novel biology.</title>
        <authorList>
            <person name="Wiegand S."/>
            <person name="Jogler M."/>
            <person name="Boedeker C."/>
            <person name="Pinto D."/>
            <person name="Vollmers J."/>
            <person name="Rivas-Marin E."/>
            <person name="Kohn T."/>
            <person name="Peeters S.H."/>
            <person name="Heuer A."/>
            <person name="Rast P."/>
            <person name="Oberbeckmann S."/>
            <person name="Bunk B."/>
            <person name="Jeske O."/>
            <person name="Meyerdierks A."/>
            <person name="Storesund J.E."/>
            <person name="Kallscheuer N."/>
            <person name="Luecker S."/>
            <person name="Lage O.M."/>
            <person name="Pohl T."/>
            <person name="Merkel B.J."/>
            <person name="Hornburger P."/>
            <person name="Mueller R.-W."/>
            <person name="Bruemmer F."/>
            <person name="Labrenz M."/>
            <person name="Spormann A.M."/>
            <person name="Op den Camp H."/>
            <person name="Overmann J."/>
            <person name="Amann R."/>
            <person name="Jetten M.S.M."/>
            <person name="Mascher T."/>
            <person name="Medema M.H."/>
            <person name="Devos D.P."/>
            <person name="Kaster A.-K."/>
            <person name="Ovreas L."/>
            <person name="Rohde M."/>
            <person name="Galperin M.Y."/>
            <person name="Jogler C."/>
        </authorList>
    </citation>
    <scope>NUCLEOTIDE SEQUENCE [LARGE SCALE GENOMIC DNA]</scope>
    <source>
        <strain evidence="4 5">Pan44</strain>
    </source>
</reference>
<dbReference type="KEGG" id="ccos:Pan44_09780"/>
<dbReference type="AlphaFoldDB" id="A0A517SA12"/>
<protein>
    <submittedName>
        <fullName evidence="4">Phospholipase/Carboxylesterase</fullName>
    </submittedName>
</protein>
<dbReference type="PANTHER" id="PTHR10655:SF17">
    <property type="entry name" value="LYSOPHOSPHOLIPASE-LIKE PROTEIN 1"/>
    <property type="match status" value="1"/>
</dbReference>
<keyword evidence="5" id="KW-1185">Reference proteome</keyword>
<dbReference type="EMBL" id="CP036271">
    <property type="protein sequence ID" value="QDT52964.1"/>
    <property type="molecule type" value="Genomic_DNA"/>
</dbReference>
<evidence type="ECO:0000256" key="2">
    <source>
        <dbReference type="ARBA" id="ARBA00022801"/>
    </source>
</evidence>
<dbReference type="PANTHER" id="PTHR10655">
    <property type="entry name" value="LYSOPHOSPHOLIPASE-RELATED"/>
    <property type="match status" value="1"/>
</dbReference>
<dbReference type="OrthoDB" id="9795555at2"/>
<dbReference type="Pfam" id="PF02230">
    <property type="entry name" value="Abhydrolase_2"/>
    <property type="match status" value="1"/>
</dbReference>
<gene>
    <name evidence="4" type="ORF">Pan44_09780</name>
</gene>